<dbReference type="Pfam" id="PF08011">
    <property type="entry name" value="PDDEXK_9"/>
    <property type="match status" value="1"/>
</dbReference>
<dbReference type="Proteomes" id="UP001153678">
    <property type="component" value="Unassembled WGS sequence"/>
</dbReference>
<dbReference type="InterPro" id="IPR012547">
    <property type="entry name" value="PDDEXK_9"/>
</dbReference>
<dbReference type="OrthoDB" id="2371274at2759"/>
<dbReference type="Pfam" id="PF09820">
    <property type="entry name" value="AAA-ATPase_like"/>
    <property type="match status" value="1"/>
</dbReference>
<dbReference type="EMBL" id="CAMKVN010003160">
    <property type="protein sequence ID" value="CAI2183893.1"/>
    <property type="molecule type" value="Genomic_DNA"/>
</dbReference>
<organism evidence="2 3">
    <name type="scientific">Funneliformis geosporum</name>
    <dbReference type="NCBI Taxonomy" id="1117311"/>
    <lineage>
        <taxon>Eukaryota</taxon>
        <taxon>Fungi</taxon>
        <taxon>Fungi incertae sedis</taxon>
        <taxon>Mucoromycota</taxon>
        <taxon>Glomeromycotina</taxon>
        <taxon>Glomeromycetes</taxon>
        <taxon>Glomerales</taxon>
        <taxon>Glomeraceae</taxon>
        <taxon>Funneliformis</taxon>
    </lineage>
</organism>
<proteinExistence type="predicted"/>
<name>A0A9W4SWY2_9GLOM</name>
<gene>
    <name evidence="2" type="ORF">FWILDA_LOCUS11307</name>
</gene>
<dbReference type="InterPro" id="IPR018631">
    <property type="entry name" value="AAA-ATPase-like_dom"/>
</dbReference>
<dbReference type="PANTHER" id="PTHR34825:SF1">
    <property type="entry name" value="AAA-ATPASE-LIKE DOMAIN-CONTAINING PROTEIN"/>
    <property type="match status" value="1"/>
</dbReference>
<sequence>EPPRKRPRLVRALNGEYVKQVFYNSQEIPFTEQVEWSKNVFNDSNNHPIIIDNGQYSLGASEFSKFITSGTFVDKSLFIMEFIIYGNQANLITRPRQFGKSTNLSMLHTFLSPTFSEQERKSRLELFQRLKISQFDWFIKLYFGNWPVIHVSFKDLDSKSWITMLNGIKDRISDLYKQHSYILDSKEFLSVEKDDFRKILKGTKSRSHLINSLSSLARYLNTYFHISSIVLIDEYDWPMEHAGNFYEEADSFFRPMYSSVAKDNQYVHKILFVGLLPLGQASFLSGLNNVVEYPMHKSPNHALFSGTFGFTELEVSFLLKEKELTNKLDDLHFHYNGYKTSTGVHIYNPHSVISYLYNNNIIDDYWINGPATTLIKYLKKCGPDIKELLDNVLSSYSADSNISVNVELQKTLRYDILDKEPKINAIYTLLYYSGYLSVKSMKGKLAELVIPNEEFCEQFPSLYMDMVSCYDIADSKRTKLYENWYHSFILGTLATFHGIEYQVLSNRETGNGHPDVRIIPLNENKDTCIIFKFKLAKSDDCNEMKRSVEEGLNQIVNKNYRANVPGHVKVIVEIAIAFHKKSTFISARLLNRKNDGLSANHIWKEVAKSESV</sequence>
<dbReference type="PANTHER" id="PTHR34825">
    <property type="entry name" value="CONSERVED PROTEIN, WITH A WEAK D-GALACTARATE DEHYDRATASE/ALTRONATE HYDROLASE DOMAIN"/>
    <property type="match status" value="1"/>
</dbReference>
<feature type="domain" description="AAA-ATPase-like" evidence="1">
    <location>
        <begin position="58"/>
        <end position="281"/>
    </location>
</feature>
<keyword evidence="3" id="KW-1185">Reference proteome</keyword>
<evidence type="ECO:0000259" key="1">
    <source>
        <dbReference type="Pfam" id="PF09820"/>
    </source>
</evidence>
<reference evidence="2" key="1">
    <citation type="submission" date="2022-08" db="EMBL/GenBank/DDBJ databases">
        <authorList>
            <person name="Kallberg Y."/>
            <person name="Tangrot J."/>
            <person name="Rosling A."/>
        </authorList>
    </citation>
    <scope>NUCLEOTIDE SEQUENCE</scope>
    <source>
        <strain evidence="2">Wild A</strain>
    </source>
</reference>
<comment type="caution">
    <text evidence="2">The sequence shown here is derived from an EMBL/GenBank/DDBJ whole genome shotgun (WGS) entry which is preliminary data.</text>
</comment>
<accession>A0A9W4SWY2</accession>
<protein>
    <submittedName>
        <fullName evidence="2">12528_t:CDS:1</fullName>
    </submittedName>
</protein>
<evidence type="ECO:0000313" key="3">
    <source>
        <dbReference type="Proteomes" id="UP001153678"/>
    </source>
</evidence>
<feature type="non-terminal residue" evidence="2">
    <location>
        <position position="1"/>
    </location>
</feature>
<evidence type="ECO:0000313" key="2">
    <source>
        <dbReference type="EMBL" id="CAI2183893.1"/>
    </source>
</evidence>
<dbReference type="AlphaFoldDB" id="A0A9W4SWY2"/>